<evidence type="ECO:0000313" key="3">
    <source>
        <dbReference type="EMBL" id="THU43054.1"/>
    </source>
</evidence>
<dbReference type="EMBL" id="PYDT01000224">
    <property type="protein sequence ID" value="THU43054.1"/>
    <property type="molecule type" value="Genomic_DNA"/>
</dbReference>
<dbReference type="AlphaFoldDB" id="A0A4S8I6S7"/>
<evidence type="ECO:0000256" key="1">
    <source>
        <dbReference type="SAM" id="MobiDB-lite"/>
    </source>
</evidence>
<sequence length="426" mass="44406">MVRALLGLRQGSVLAVVAACAAKGQLLQNEGRGWPEGSRAVDEKAAVDGSSGGRWPECSDGGGEGGNKGREQGGGCEDHGWAASRVITGWGVAATVTTAGVRSSKGTYAEQGGAAAGKRVTVVARWLAAVVGQLGGDGARGKEECWRRRDCDRRGAAATEEALFLQPLQGGAAVTDGYGCDPRGGGRHDGGLGQRCRWYKRRWGDPLAGRRHQWSFSLERDGEARRRGCRLGGAAVVLVDRPGNSADCGEGVVDGWGEATVVAGRRAAAAEDAKQGEAALKRPGLRRGIDGACAAGVEARAASLLWLLRALLKGHCCKMRGWSLAGSSGSGGYNRRLLQQGCHCFLSHHRRGWPEGSRAVDEKATVAGSKRWSLAGVQRRAVEKEGEACEDHGWAASRVVTGWGVAATVTAAGVRSSKGTCDCGAR</sequence>
<proteinExistence type="predicted"/>
<name>A0A4S8I6S7_MUSBA</name>
<feature type="chain" id="PRO_5020983752" evidence="2">
    <location>
        <begin position="16"/>
        <end position="426"/>
    </location>
</feature>
<comment type="caution">
    <text evidence="3">The sequence shown here is derived from an EMBL/GenBank/DDBJ whole genome shotgun (WGS) entry which is preliminary data.</text>
</comment>
<keyword evidence="2" id="KW-0732">Signal</keyword>
<dbReference type="PROSITE" id="PS51257">
    <property type="entry name" value="PROKAR_LIPOPROTEIN"/>
    <property type="match status" value="1"/>
</dbReference>
<keyword evidence="4" id="KW-1185">Reference proteome</keyword>
<organism evidence="3 4">
    <name type="scientific">Musa balbisiana</name>
    <name type="common">Banana</name>
    <dbReference type="NCBI Taxonomy" id="52838"/>
    <lineage>
        <taxon>Eukaryota</taxon>
        <taxon>Viridiplantae</taxon>
        <taxon>Streptophyta</taxon>
        <taxon>Embryophyta</taxon>
        <taxon>Tracheophyta</taxon>
        <taxon>Spermatophyta</taxon>
        <taxon>Magnoliopsida</taxon>
        <taxon>Liliopsida</taxon>
        <taxon>Zingiberales</taxon>
        <taxon>Musaceae</taxon>
        <taxon>Musa</taxon>
    </lineage>
</organism>
<feature type="region of interest" description="Disordered" evidence="1">
    <location>
        <begin position="31"/>
        <end position="75"/>
    </location>
</feature>
<gene>
    <name evidence="3" type="ORF">C4D60_Mb00t07520</name>
</gene>
<dbReference type="Proteomes" id="UP000317650">
    <property type="component" value="Unassembled WGS sequence"/>
</dbReference>
<protein>
    <submittedName>
        <fullName evidence="3">Uncharacterized protein</fullName>
    </submittedName>
</protein>
<evidence type="ECO:0000313" key="4">
    <source>
        <dbReference type="Proteomes" id="UP000317650"/>
    </source>
</evidence>
<feature type="signal peptide" evidence="2">
    <location>
        <begin position="1"/>
        <end position="15"/>
    </location>
</feature>
<reference evidence="3 4" key="1">
    <citation type="journal article" date="2019" name="Nat. Plants">
        <title>Genome sequencing of Musa balbisiana reveals subgenome evolution and function divergence in polyploid bananas.</title>
        <authorList>
            <person name="Yao X."/>
        </authorList>
    </citation>
    <scope>NUCLEOTIDE SEQUENCE [LARGE SCALE GENOMIC DNA]</scope>
    <source>
        <strain evidence="4">cv. DH-PKW</strain>
        <tissue evidence="3">Leaves</tissue>
    </source>
</reference>
<accession>A0A4S8I6S7</accession>
<evidence type="ECO:0000256" key="2">
    <source>
        <dbReference type="SAM" id="SignalP"/>
    </source>
</evidence>